<name>A0ACC2PJF4_9HYME</name>
<gene>
    <name evidence="1" type="ORF">QAD02_018319</name>
</gene>
<evidence type="ECO:0000313" key="2">
    <source>
        <dbReference type="Proteomes" id="UP001239111"/>
    </source>
</evidence>
<protein>
    <submittedName>
        <fullName evidence="1">Uncharacterized protein</fullName>
    </submittedName>
</protein>
<comment type="caution">
    <text evidence="1">The sequence shown here is derived from an EMBL/GenBank/DDBJ whole genome shotgun (WGS) entry which is preliminary data.</text>
</comment>
<reference evidence="1" key="1">
    <citation type="submission" date="2023-04" db="EMBL/GenBank/DDBJ databases">
        <title>A chromosome-level genome assembly of the parasitoid wasp Eretmocerus hayati.</title>
        <authorList>
            <person name="Zhong Y."/>
            <person name="Liu S."/>
            <person name="Liu Y."/>
        </authorList>
    </citation>
    <scope>NUCLEOTIDE SEQUENCE</scope>
    <source>
        <strain evidence="1">ZJU_SS_LIU_2023</strain>
    </source>
</reference>
<sequence length="102" mass="11740">MIKKSNLLAQVLKQEIVDAGSDDEFTSLNKEILLTILKDIMEDFDSLTKDLVNSTDAKELQTFLLHPKGRVQSANLLKNPVLLRFNDQYDQYRSIRIMLSQI</sequence>
<evidence type="ECO:0000313" key="1">
    <source>
        <dbReference type="EMBL" id="KAJ8682527.1"/>
    </source>
</evidence>
<keyword evidence="2" id="KW-1185">Reference proteome</keyword>
<dbReference type="Proteomes" id="UP001239111">
    <property type="component" value="Chromosome 1"/>
</dbReference>
<dbReference type="EMBL" id="CM056741">
    <property type="protein sequence ID" value="KAJ8682527.1"/>
    <property type="molecule type" value="Genomic_DNA"/>
</dbReference>
<accession>A0ACC2PJF4</accession>
<organism evidence="1 2">
    <name type="scientific">Eretmocerus hayati</name>
    <dbReference type="NCBI Taxonomy" id="131215"/>
    <lineage>
        <taxon>Eukaryota</taxon>
        <taxon>Metazoa</taxon>
        <taxon>Ecdysozoa</taxon>
        <taxon>Arthropoda</taxon>
        <taxon>Hexapoda</taxon>
        <taxon>Insecta</taxon>
        <taxon>Pterygota</taxon>
        <taxon>Neoptera</taxon>
        <taxon>Endopterygota</taxon>
        <taxon>Hymenoptera</taxon>
        <taxon>Apocrita</taxon>
        <taxon>Proctotrupomorpha</taxon>
        <taxon>Chalcidoidea</taxon>
        <taxon>Aphelinidae</taxon>
        <taxon>Aphelininae</taxon>
        <taxon>Eretmocerus</taxon>
    </lineage>
</organism>
<proteinExistence type="predicted"/>